<evidence type="ECO:0000256" key="8">
    <source>
        <dbReference type="ARBA" id="ARBA00023002"/>
    </source>
</evidence>
<dbReference type="Gene3D" id="3.50.50.60">
    <property type="entry name" value="FAD/NAD(P)-binding domain"/>
    <property type="match status" value="2"/>
</dbReference>
<evidence type="ECO:0000256" key="4">
    <source>
        <dbReference type="ARBA" id="ARBA00012881"/>
    </source>
</evidence>
<evidence type="ECO:0000256" key="9">
    <source>
        <dbReference type="ARBA" id="ARBA00047598"/>
    </source>
</evidence>
<dbReference type="EC" id="1.14.13.196" evidence="4"/>
<evidence type="ECO:0000256" key="6">
    <source>
        <dbReference type="ARBA" id="ARBA00022827"/>
    </source>
</evidence>
<evidence type="ECO:0000256" key="5">
    <source>
        <dbReference type="ARBA" id="ARBA00022630"/>
    </source>
</evidence>
<dbReference type="PANTHER" id="PTHR38663">
    <property type="match status" value="1"/>
</dbReference>
<keyword evidence="7" id="KW-0521">NADP</keyword>
<evidence type="ECO:0000313" key="13">
    <source>
        <dbReference type="Proteomes" id="UP000664132"/>
    </source>
</evidence>
<evidence type="ECO:0000256" key="10">
    <source>
        <dbReference type="ARBA" id="ARBA00049248"/>
    </source>
</evidence>
<reference evidence="12" key="1">
    <citation type="submission" date="2021-02" db="EMBL/GenBank/DDBJ databases">
        <title>Genome sequence Cadophora malorum strain M34.</title>
        <authorList>
            <person name="Stefanovic E."/>
            <person name="Vu D."/>
            <person name="Scully C."/>
            <person name="Dijksterhuis J."/>
            <person name="Roader J."/>
            <person name="Houbraken J."/>
        </authorList>
    </citation>
    <scope>NUCLEOTIDE SEQUENCE</scope>
    <source>
        <strain evidence="12">M34</strain>
    </source>
</reference>
<keyword evidence="13" id="KW-1185">Reference proteome</keyword>
<proteinExistence type="inferred from homology"/>
<comment type="catalytic activity">
    <reaction evidence="10">
        <text>L-ornithine + NADH + O2 = N(5)-hydroxy-L-ornithine + NAD(+) + H2O</text>
        <dbReference type="Rhea" id="RHEA:41512"/>
        <dbReference type="ChEBI" id="CHEBI:15377"/>
        <dbReference type="ChEBI" id="CHEBI:15379"/>
        <dbReference type="ChEBI" id="CHEBI:46911"/>
        <dbReference type="ChEBI" id="CHEBI:57540"/>
        <dbReference type="ChEBI" id="CHEBI:57945"/>
        <dbReference type="ChEBI" id="CHEBI:78275"/>
        <dbReference type="EC" id="1.14.13.196"/>
    </reaction>
</comment>
<dbReference type="Proteomes" id="UP000664132">
    <property type="component" value="Unassembled WGS sequence"/>
</dbReference>
<evidence type="ECO:0000256" key="3">
    <source>
        <dbReference type="ARBA" id="ARBA00007588"/>
    </source>
</evidence>
<feature type="compositionally biased region" description="Basic residues" evidence="11">
    <location>
        <begin position="62"/>
        <end position="71"/>
    </location>
</feature>
<feature type="region of interest" description="Disordered" evidence="11">
    <location>
        <begin position="156"/>
        <end position="175"/>
    </location>
</feature>
<evidence type="ECO:0000256" key="7">
    <source>
        <dbReference type="ARBA" id="ARBA00022857"/>
    </source>
</evidence>
<feature type="region of interest" description="Disordered" evidence="11">
    <location>
        <begin position="51"/>
        <end position="82"/>
    </location>
</feature>
<evidence type="ECO:0000256" key="11">
    <source>
        <dbReference type="SAM" id="MobiDB-lite"/>
    </source>
</evidence>
<dbReference type="InterPro" id="IPR025700">
    <property type="entry name" value="Lys/Orn_oxygenase"/>
</dbReference>
<dbReference type="EMBL" id="JAFJYH010000004">
    <property type="protein sequence ID" value="KAG4426166.1"/>
    <property type="molecule type" value="Genomic_DNA"/>
</dbReference>
<dbReference type="GO" id="GO:0016491">
    <property type="term" value="F:oxidoreductase activity"/>
    <property type="evidence" value="ECO:0007669"/>
    <property type="project" value="UniProtKB-KW"/>
</dbReference>
<evidence type="ECO:0000313" key="12">
    <source>
        <dbReference type="EMBL" id="KAG4426166.1"/>
    </source>
</evidence>
<dbReference type="SUPFAM" id="SSF51905">
    <property type="entry name" value="FAD/NAD(P)-binding domain"/>
    <property type="match status" value="2"/>
</dbReference>
<name>A0A8H7WK30_9HELO</name>
<evidence type="ECO:0000256" key="2">
    <source>
        <dbReference type="ARBA" id="ARBA00004924"/>
    </source>
</evidence>
<protein>
    <recommendedName>
        <fullName evidence="4">L-ornithine N(5)-monooxygenase [NAD(P)H]</fullName>
        <ecNumber evidence="4">1.14.13.196</ecNumber>
    </recommendedName>
</protein>
<dbReference type="PANTHER" id="PTHR38663:SF1">
    <property type="entry name" value="L-ORNITHINE N(5)-MONOOXYGENASE"/>
    <property type="match status" value="1"/>
</dbReference>
<accession>A0A8H7WK30</accession>
<comment type="caution">
    <text evidence="12">The sequence shown here is derived from an EMBL/GenBank/DDBJ whole genome shotgun (WGS) entry which is preliminary data.</text>
</comment>
<comment type="similarity">
    <text evidence="3">Belongs to the lysine N(6)-hydroxylase/L-ornithine N(5)-oxygenase family.</text>
</comment>
<comment type="pathway">
    <text evidence="2">Siderophore biosynthesis.</text>
</comment>
<gene>
    <name evidence="12" type="ORF">IFR04_000632</name>
</gene>
<feature type="compositionally biased region" description="Basic residues" evidence="11">
    <location>
        <begin position="159"/>
        <end position="169"/>
    </location>
</feature>
<keyword evidence="8" id="KW-0560">Oxidoreductase</keyword>
<sequence length="578" mass="64207">MTEFEEATSVHDVLIIGAGPCGLAVAARLRESTPSALFTESEHQKFHFMKARQHAQSTYKSKPIRTSRRAHTSPDRLLPGHSISNHDLDMAVLDASGNQWMSSWNEKFQDLGITHLRSPMFFHPDPRDRDGMLEFAVREGRQAELKEISGVVGKELSKHQRKKKLRNGNKRPQETTYVDERERHDYFRPSQALFKDYCDSIVARYNLANLVQKSAVTSITYSAPSSLFTLQTTTGIKKARIVVLATGASAKPSLPPDCPFCNLSPTDSVRHIFSKAPSAAPTQLSDPIETTRTKTKTHATQPISLAIIGGGLTSAQVAHLASLNHSIPVTHLILRGSLKTKHFDVDLCWLSKYKNHSMSAFWKADSDQERAEMMRDARGGGSVNPEYRGILKQLVAKGRVRVWEGTEVKGARREVKDGCDTRRWVLELQGRDEDGRTEEIVVDLVVYATGVVADINRVEAVRPLLEHFPIETVGGMPCLTKELMWNEEVPFFVTGRLGGLRLGPAGPNLEGARLGAEFIAGKIASLISGFDRDVAEDVSKEVDMRRLGLGRQNQFEVLELDETDSDEEMIAGTARAML</sequence>
<evidence type="ECO:0000256" key="1">
    <source>
        <dbReference type="ARBA" id="ARBA00001974"/>
    </source>
</evidence>
<organism evidence="12 13">
    <name type="scientific">Cadophora malorum</name>
    <dbReference type="NCBI Taxonomy" id="108018"/>
    <lineage>
        <taxon>Eukaryota</taxon>
        <taxon>Fungi</taxon>
        <taxon>Dikarya</taxon>
        <taxon>Ascomycota</taxon>
        <taxon>Pezizomycotina</taxon>
        <taxon>Leotiomycetes</taxon>
        <taxon>Helotiales</taxon>
        <taxon>Ploettnerulaceae</taxon>
        <taxon>Cadophora</taxon>
    </lineage>
</organism>
<keyword evidence="6" id="KW-0274">FAD</keyword>
<comment type="cofactor">
    <cofactor evidence="1">
        <name>FAD</name>
        <dbReference type="ChEBI" id="CHEBI:57692"/>
    </cofactor>
</comment>
<dbReference type="AlphaFoldDB" id="A0A8H7WK30"/>
<dbReference type="Pfam" id="PF13434">
    <property type="entry name" value="Lys_Orn_oxgnase"/>
    <property type="match status" value="1"/>
</dbReference>
<dbReference type="OrthoDB" id="76038at2759"/>
<keyword evidence="5" id="KW-0285">Flavoprotein</keyword>
<comment type="catalytic activity">
    <reaction evidence="9">
        <text>L-ornithine + NADPH + O2 = N(5)-hydroxy-L-ornithine + NADP(+) + H2O</text>
        <dbReference type="Rhea" id="RHEA:41508"/>
        <dbReference type="ChEBI" id="CHEBI:15377"/>
        <dbReference type="ChEBI" id="CHEBI:15379"/>
        <dbReference type="ChEBI" id="CHEBI:46911"/>
        <dbReference type="ChEBI" id="CHEBI:57783"/>
        <dbReference type="ChEBI" id="CHEBI:58349"/>
        <dbReference type="ChEBI" id="CHEBI:78275"/>
        <dbReference type="EC" id="1.14.13.196"/>
    </reaction>
</comment>
<dbReference type="InterPro" id="IPR036188">
    <property type="entry name" value="FAD/NAD-bd_sf"/>
</dbReference>